<protein>
    <recommendedName>
        <fullName evidence="2">Cytochrome P460 domain-containing protein</fullName>
    </recommendedName>
</protein>
<accession>A0A9X4XQ03</accession>
<gene>
    <name evidence="3" type="ORF">GJ689_23955</name>
</gene>
<proteinExistence type="predicted"/>
<evidence type="ECO:0000256" key="1">
    <source>
        <dbReference type="SAM" id="SignalP"/>
    </source>
</evidence>
<dbReference type="InterPro" id="IPR032033">
    <property type="entry name" value="Cytochrome_P460"/>
</dbReference>
<feature type="domain" description="Cytochrome P460" evidence="2">
    <location>
        <begin position="53"/>
        <end position="147"/>
    </location>
</feature>
<reference evidence="3 4" key="1">
    <citation type="submission" date="2019-11" db="EMBL/GenBank/DDBJ databases">
        <title>Whole-genome sequence of Rhodoplanes serenus DSM 18633, type strain.</title>
        <authorList>
            <person name="Kyndt J.A."/>
            <person name="Meyer T.E."/>
        </authorList>
    </citation>
    <scope>NUCLEOTIDE SEQUENCE [LARGE SCALE GENOMIC DNA]</scope>
    <source>
        <strain evidence="3 4">DSM 18633</strain>
    </source>
</reference>
<evidence type="ECO:0000259" key="2">
    <source>
        <dbReference type="Pfam" id="PF16694"/>
    </source>
</evidence>
<dbReference type="Proteomes" id="UP000438991">
    <property type="component" value="Unassembled WGS sequence"/>
</dbReference>
<sequence>MSAQSRLVRTALAGLVLCGLAGRATAGADLVAFPTDFAEGVRYATVERGSIREEIFTSRKVLEAARTGRPLPSGTVITLVDYRDGKLFRYVVMEKRTGWGADYPPEKRNGEWEFQAFNADGSVNSRETLDRCFGCHRGQALQDFVFTLDRMRSAR</sequence>
<dbReference type="InterPro" id="IPR038142">
    <property type="entry name" value="Cytochrome_P460_sp"/>
</dbReference>
<keyword evidence="1" id="KW-0732">Signal</keyword>
<organism evidence="3 4">
    <name type="scientific">Rhodoplanes serenus</name>
    <dbReference type="NCBI Taxonomy" id="200615"/>
    <lineage>
        <taxon>Bacteria</taxon>
        <taxon>Pseudomonadati</taxon>
        <taxon>Pseudomonadota</taxon>
        <taxon>Alphaproteobacteria</taxon>
        <taxon>Hyphomicrobiales</taxon>
        <taxon>Nitrobacteraceae</taxon>
        <taxon>Rhodoplanes</taxon>
    </lineage>
</organism>
<dbReference type="EMBL" id="WNKV01000027">
    <property type="protein sequence ID" value="MTW19255.1"/>
    <property type="molecule type" value="Genomic_DNA"/>
</dbReference>
<dbReference type="Pfam" id="PF16694">
    <property type="entry name" value="Cytochrome_P460"/>
    <property type="match status" value="1"/>
</dbReference>
<evidence type="ECO:0000313" key="4">
    <source>
        <dbReference type="Proteomes" id="UP000438991"/>
    </source>
</evidence>
<feature type="chain" id="PRO_5040798788" description="Cytochrome P460 domain-containing protein" evidence="1">
    <location>
        <begin position="27"/>
        <end position="155"/>
    </location>
</feature>
<feature type="signal peptide" evidence="1">
    <location>
        <begin position="1"/>
        <end position="26"/>
    </location>
</feature>
<dbReference type="CDD" id="cd20716">
    <property type="entry name" value="cyt_P460_fam"/>
    <property type="match status" value="1"/>
</dbReference>
<dbReference type="AlphaFoldDB" id="A0A9X4XQ03"/>
<name>A0A9X4XQ03_9BRAD</name>
<comment type="caution">
    <text evidence="3">The sequence shown here is derived from an EMBL/GenBank/DDBJ whole genome shotgun (WGS) entry which is preliminary data.</text>
</comment>
<dbReference type="RefSeq" id="WP_155481518.1">
    <property type="nucleotide sequence ID" value="NZ_WNKV01000027.1"/>
</dbReference>
<dbReference type="Gene3D" id="3.50.70.20">
    <property type="entry name" value="Cytochrome P460"/>
    <property type="match status" value="1"/>
</dbReference>
<evidence type="ECO:0000313" key="3">
    <source>
        <dbReference type="EMBL" id="MTW19255.1"/>
    </source>
</evidence>